<comment type="similarity">
    <text evidence="1">Belongs to the HMG-CoA lyase family.</text>
</comment>
<dbReference type="SUPFAM" id="SSF51569">
    <property type="entry name" value="Aldolase"/>
    <property type="match status" value="1"/>
</dbReference>
<gene>
    <name evidence="5" type="ordered locus">Turpa_1361</name>
</gene>
<dbReference type="KEGG" id="tpx:Turpa_1361"/>
<proteinExistence type="inferred from homology"/>
<evidence type="ECO:0000313" key="5">
    <source>
        <dbReference type="EMBL" id="AFM12009.1"/>
    </source>
</evidence>
<dbReference type="OrthoDB" id="9784013at2"/>
<feature type="domain" description="Pyruvate carboxyltransferase" evidence="4">
    <location>
        <begin position="6"/>
        <end position="275"/>
    </location>
</feature>
<name>I4B402_TURPD</name>
<dbReference type="STRING" id="869212.Turpa_1361"/>
<evidence type="ECO:0000313" key="6">
    <source>
        <dbReference type="Proteomes" id="UP000006048"/>
    </source>
</evidence>
<dbReference type="GO" id="GO:0046951">
    <property type="term" value="P:ketone body biosynthetic process"/>
    <property type="evidence" value="ECO:0007669"/>
    <property type="project" value="TreeGrafter"/>
</dbReference>
<dbReference type="PATRIC" id="fig|869212.3.peg.1348"/>
<dbReference type="HOGENOM" id="CLU_022138_3_2_12"/>
<dbReference type="CDD" id="cd07938">
    <property type="entry name" value="DRE_TIM_HMGL"/>
    <property type="match status" value="1"/>
</dbReference>
<dbReference type="PANTHER" id="PTHR42738:SF7">
    <property type="entry name" value="HYDROXYMETHYLGLUTARYL-COA LYASE"/>
    <property type="match status" value="1"/>
</dbReference>
<keyword evidence="3" id="KW-0456">Lyase</keyword>
<evidence type="ECO:0000256" key="3">
    <source>
        <dbReference type="ARBA" id="ARBA00023239"/>
    </source>
</evidence>
<keyword evidence="2" id="KW-0479">Metal-binding</keyword>
<evidence type="ECO:0000256" key="2">
    <source>
        <dbReference type="ARBA" id="ARBA00022723"/>
    </source>
</evidence>
<evidence type="ECO:0000259" key="4">
    <source>
        <dbReference type="PROSITE" id="PS50991"/>
    </source>
</evidence>
<dbReference type="Pfam" id="PF00682">
    <property type="entry name" value="HMGL-like"/>
    <property type="match status" value="1"/>
</dbReference>
<reference evidence="5 6" key="1">
    <citation type="submission" date="2012-06" db="EMBL/GenBank/DDBJ databases">
        <title>The complete chromosome of genome of Turneriella parva DSM 21527.</title>
        <authorList>
            <consortium name="US DOE Joint Genome Institute (JGI-PGF)"/>
            <person name="Lucas S."/>
            <person name="Han J."/>
            <person name="Lapidus A."/>
            <person name="Bruce D."/>
            <person name="Goodwin L."/>
            <person name="Pitluck S."/>
            <person name="Peters L."/>
            <person name="Kyrpides N."/>
            <person name="Mavromatis K."/>
            <person name="Ivanova N."/>
            <person name="Mikhailova N."/>
            <person name="Chertkov O."/>
            <person name="Detter J.C."/>
            <person name="Tapia R."/>
            <person name="Han C."/>
            <person name="Land M."/>
            <person name="Hauser L."/>
            <person name="Markowitz V."/>
            <person name="Cheng J.-F."/>
            <person name="Hugenholtz P."/>
            <person name="Woyke T."/>
            <person name="Wu D."/>
            <person name="Gronow S."/>
            <person name="Wellnitz S."/>
            <person name="Brambilla E."/>
            <person name="Klenk H.-P."/>
            <person name="Eisen J.A."/>
        </authorList>
    </citation>
    <scope>NUCLEOTIDE SEQUENCE [LARGE SCALE GENOMIC DNA]</scope>
    <source>
        <strain evidence="6">ATCC BAA-1111 / DSM 21527 / NCTC 11395 / H</strain>
    </source>
</reference>
<dbReference type="NCBIfam" id="NF004283">
    <property type="entry name" value="PRK05692.1"/>
    <property type="match status" value="1"/>
</dbReference>
<dbReference type="GO" id="GO:0004419">
    <property type="term" value="F:hydroxymethylglutaryl-CoA lyase activity"/>
    <property type="evidence" value="ECO:0007669"/>
    <property type="project" value="TreeGrafter"/>
</dbReference>
<evidence type="ECO:0000256" key="1">
    <source>
        <dbReference type="ARBA" id="ARBA00009405"/>
    </source>
</evidence>
<dbReference type="Proteomes" id="UP000006048">
    <property type="component" value="Chromosome"/>
</dbReference>
<keyword evidence="5" id="KW-0670">Pyruvate</keyword>
<dbReference type="InterPro" id="IPR000891">
    <property type="entry name" value="PYR_CT"/>
</dbReference>
<keyword evidence="6" id="KW-1185">Reference proteome</keyword>
<dbReference type="GO" id="GO:0006552">
    <property type="term" value="P:L-leucine catabolic process"/>
    <property type="evidence" value="ECO:0007669"/>
    <property type="project" value="TreeGrafter"/>
</dbReference>
<accession>I4B402</accession>
<dbReference type="InterPro" id="IPR043594">
    <property type="entry name" value="HMGL"/>
</dbReference>
<dbReference type="InterPro" id="IPR013785">
    <property type="entry name" value="Aldolase_TIM"/>
</dbReference>
<dbReference type="GO" id="GO:0046872">
    <property type="term" value="F:metal ion binding"/>
    <property type="evidence" value="ECO:0007669"/>
    <property type="project" value="UniProtKB-KW"/>
</dbReference>
<organism evidence="5 6">
    <name type="scientific">Turneriella parva (strain ATCC BAA-1111 / DSM 21527 / NCTC 11395 / H)</name>
    <name type="common">Leptospira parva</name>
    <dbReference type="NCBI Taxonomy" id="869212"/>
    <lineage>
        <taxon>Bacteria</taxon>
        <taxon>Pseudomonadati</taxon>
        <taxon>Spirochaetota</taxon>
        <taxon>Spirochaetia</taxon>
        <taxon>Leptospirales</taxon>
        <taxon>Leptospiraceae</taxon>
        <taxon>Turneriella</taxon>
    </lineage>
</organism>
<dbReference type="EMBL" id="CP002959">
    <property type="protein sequence ID" value="AFM12009.1"/>
    <property type="molecule type" value="Genomic_DNA"/>
</dbReference>
<dbReference type="PROSITE" id="PS50991">
    <property type="entry name" value="PYR_CT"/>
    <property type="match status" value="1"/>
</dbReference>
<dbReference type="Gene3D" id="3.20.20.70">
    <property type="entry name" value="Aldolase class I"/>
    <property type="match status" value="1"/>
</dbReference>
<dbReference type="RefSeq" id="WP_014802523.1">
    <property type="nucleotide sequence ID" value="NC_018020.1"/>
</dbReference>
<protein>
    <submittedName>
        <fullName evidence="5">Pyruvate carboxyltransferase</fullName>
    </submittedName>
</protein>
<dbReference type="PANTHER" id="PTHR42738">
    <property type="entry name" value="HYDROXYMETHYLGLUTARYL-COA LYASE"/>
    <property type="match status" value="1"/>
</dbReference>
<dbReference type="AlphaFoldDB" id="I4B402"/>
<sequence>MSAKQLEICEVGPRDGLQSAAQILSVAARVAFVEQLVAAGLTKVEVGSLVNPKLVPTMADSDKVYSALQPTAAAASAEFSLLVPNPRGLEQAIAIGCKSIAFFTATSETFNQKNINRSVAESLADLTPMINRARTAGMTTRLYISTVFDCAYEGTMDAVNDLKRFVPLFTQVDEISLGDTTGRATKKQVSDLVASGLLANFHDKIWWHFHDTYRLAAENATWCMQNGFRKFDSSAGGIGGCPFSPGAKGNIATEKVLQLADAVGLQHGVKLPLALPTPE</sequence>